<dbReference type="Pfam" id="PF18962">
    <property type="entry name" value="Por_Secre_tail"/>
    <property type="match status" value="1"/>
</dbReference>
<feature type="signal peptide" evidence="1">
    <location>
        <begin position="1"/>
        <end position="22"/>
    </location>
</feature>
<sequence>MKHFIRTFVCLLLAFSGNSSYASHIVGADLYYTHISDSTYKISIALYGDCGAGSSAAFSLLPTATPRICLYDGSLSDTTLYLAIDTPTAGIEITNACSGAFITQCTDVSSTLPGIKKFTYSRVYTLPHNSANWQFKFSGDLGSTTAGRAAAITNISNAGATTMFLTASLNSNLGNSSPSLTVSQQSYFCLNIPQTYGPAAVDPDGDLLSIHLVSATNGTGSSSCTSVTAPVTYATPYTGAAPLSCTAGSFIFDTLSGIMNFTADILQRGVIAYNIEERRGGILVGTSQREMTVHIITCAGGPCGSSAGTNDVVKENAVIMYPNPANDDLIIEMIGADYNEMTITNAIGSVLFSQTLSATNTTIATDRYPAGIYHLSLKGPASTKILKLIISH</sequence>
<evidence type="ECO:0000256" key="1">
    <source>
        <dbReference type="SAM" id="SignalP"/>
    </source>
</evidence>
<name>A0A2S7T149_9BACT</name>
<keyword evidence="1" id="KW-0732">Signal</keyword>
<organism evidence="3 4">
    <name type="scientific">Flavipsychrobacter stenotrophus</name>
    <dbReference type="NCBI Taxonomy" id="2077091"/>
    <lineage>
        <taxon>Bacteria</taxon>
        <taxon>Pseudomonadati</taxon>
        <taxon>Bacteroidota</taxon>
        <taxon>Chitinophagia</taxon>
        <taxon>Chitinophagales</taxon>
        <taxon>Chitinophagaceae</taxon>
        <taxon>Flavipsychrobacter</taxon>
    </lineage>
</organism>
<evidence type="ECO:0000313" key="3">
    <source>
        <dbReference type="EMBL" id="PQJ12601.1"/>
    </source>
</evidence>
<feature type="domain" description="Secretion system C-terminal sorting" evidence="2">
    <location>
        <begin position="320"/>
        <end position="390"/>
    </location>
</feature>
<dbReference type="RefSeq" id="WP_105037484.1">
    <property type="nucleotide sequence ID" value="NZ_PPSL01000001.1"/>
</dbReference>
<evidence type="ECO:0000259" key="2">
    <source>
        <dbReference type="Pfam" id="PF18962"/>
    </source>
</evidence>
<comment type="caution">
    <text evidence="3">The sequence shown here is derived from an EMBL/GenBank/DDBJ whole genome shotgun (WGS) entry which is preliminary data.</text>
</comment>
<reference evidence="3 4" key="1">
    <citation type="submission" date="2018-01" db="EMBL/GenBank/DDBJ databases">
        <title>A novel member of the phylum Bacteroidetes isolated from glacier ice.</title>
        <authorList>
            <person name="Liu Q."/>
            <person name="Xin Y.-H."/>
        </authorList>
    </citation>
    <scope>NUCLEOTIDE SEQUENCE [LARGE SCALE GENOMIC DNA]</scope>
    <source>
        <strain evidence="3 4">RB1R16</strain>
    </source>
</reference>
<feature type="chain" id="PRO_5015460573" description="Secretion system C-terminal sorting domain-containing protein" evidence="1">
    <location>
        <begin position="23"/>
        <end position="392"/>
    </location>
</feature>
<dbReference type="EMBL" id="PPSL01000001">
    <property type="protein sequence ID" value="PQJ12601.1"/>
    <property type="molecule type" value="Genomic_DNA"/>
</dbReference>
<dbReference type="OrthoDB" id="600763at2"/>
<keyword evidence="4" id="KW-1185">Reference proteome</keyword>
<dbReference type="NCBIfam" id="TIGR04183">
    <property type="entry name" value="Por_Secre_tail"/>
    <property type="match status" value="1"/>
</dbReference>
<gene>
    <name evidence="3" type="ORF">CJD36_002315</name>
</gene>
<dbReference type="AlphaFoldDB" id="A0A2S7T149"/>
<evidence type="ECO:0000313" key="4">
    <source>
        <dbReference type="Proteomes" id="UP000239872"/>
    </source>
</evidence>
<proteinExistence type="predicted"/>
<dbReference type="InterPro" id="IPR026444">
    <property type="entry name" value="Secre_tail"/>
</dbReference>
<protein>
    <recommendedName>
        <fullName evidence="2">Secretion system C-terminal sorting domain-containing protein</fullName>
    </recommendedName>
</protein>
<dbReference type="Proteomes" id="UP000239872">
    <property type="component" value="Unassembled WGS sequence"/>
</dbReference>
<accession>A0A2S7T149</accession>